<evidence type="ECO:0000256" key="4">
    <source>
        <dbReference type="ARBA" id="ARBA00022827"/>
    </source>
</evidence>
<evidence type="ECO:0000256" key="3">
    <source>
        <dbReference type="ARBA" id="ARBA00022630"/>
    </source>
</evidence>
<keyword evidence="6 8" id="KW-0560">Oxidoreductase</keyword>
<organism evidence="9 10">
    <name type="scientific">Branchiostoma lanceolatum</name>
    <name type="common">Common lancelet</name>
    <name type="synonym">Amphioxus lanceolatum</name>
    <dbReference type="NCBI Taxonomy" id="7740"/>
    <lineage>
        <taxon>Eukaryota</taxon>
        <taxon>Metazoa</taxon>
        <taxon>Chordata</taxon>
        <taxon>Cephalochordata</taxon>
        <taxon>Leptocardii</taxon>
        <taxon>Amphioxiformes</taxon>
        <taxon>Branchiostomatidae</taxon>
        <taxon>Branchiostoma</taxon>
    </lineage>
</organism>
<dbReference type="Pfam" id="PF00743">
    <property type="entry name" value="FMO-like"/>
    <property type="match status" value="4"/>
</dbReference>
<name>A0A8K0EX33_BRALA</name>
<proteinExistence type="inferred from homology"/>
<dbReference type="InterPro" id="IPR050346">
    <property type="entry name" value="FMO-like"/>
</dbReference>
<evidence type="ECO:0000256" key="5">
    <source>
        <dbReference type="ARBA" id="ARBA00022857"/>
    </source>
</evidence>
<dbReference type="GO" id="GO:0050661">
    <property type="term" value="F:NADP binding"/>
    <property type="evidence" value="ECO:0007669"/>
    <property type="project" value="InterPro"/>
</dbReference>
<sequence>MARRVAVIGAGAAGLCAARHLSARPDQFVPTVYEQTDRVGGTWVYTDRVGTDEHGLPVHSSMYKNLRTNLPKEVMAFPDFPFDSSLPSFVTHQEVLQYLEDYTDHFQLRKHIQFLTKVDTVKPVTSADPTLWEVTVSRVGEPEKTTTQQFDAVMVCNGHFSEPYIPEITQASLFEGISLHSHDYRSPEPFVGMDVVILGAGSSGLDIALDVSRVARRVVLSHDRPMVVSELPTNLIQSPGIKSFRSRTVEFKNGEELDADAVIYCTGYNYSFPFLTLECGVWAERGRVSPLYKHIVHTTHTTLSFIGVCARICPCPQFHLQVQFAMAVLDRSLVLPPKEDMDKDVERDYVERLESGMAPHHAHVLGNKQWEYHIDLARLAGCQPLSKALHSLHVGVLSDRATNLHYSVPYIPAIPGADLFQGRTIHSHEYRTADDFHGKNVVLLGAAASGQDIALEISTTADQVVLSHSKPPIKSQLPPNMKQAPGVECFKAPKTVRFKNGEEFEADVFMFCTGYNYHFSFLTPECQLSVQHGRITPMYKHLVHTSFPSLSIVGICCRICPFPQFDRQVLFAQAVLDGSFKLPSKEDMEEDIRRDFHRRLEAGKPPHHAHEMGEEQWEYNNELSNLIGLDPLPKAVELVYKGVHHERVNNLQWYKDGQYEITGPESWRKLE</sequence>
<comment type="cofactor">
    <cofactor evidence="1 8">
        <name>FAD</name>
        <dbReference type="ChEBI" id="CHEBI:57692"/>
    </cofactor>
</comment>
<dbReference type="GO" id="GO:0050660">
    <property type="term" value="F:flavin adenine dinucleotide binding"/>
    <property type="evidence" value="ECO:0007669"/>
    <property type="project" value="InterPro"/>
</dbReference>
<evidence type="ECO:0000313" key="9">
    <source>
        <dbReference type="EMBL" id="CAH1269284.1"/>
    </source>
</evidence>
<dbReference type="Proteomes" id="UP000838412">
    <property type="component" value="Chromosome 7"/>
</dbReference>
<dbReference type="AlphaFoldDB" id="A0A8K0EX33"/>
<evidence type="ECO:0000313" key="10">
    <source>
        <dbReference type="Proteomes" id="UP000838412"/>
    </source>
</evidence>
<dbReference type="Gene3D" id="3.50.50.60">
    <property type="entry name" value="FAD/NAD(P)-binding domain"/>
    <property type="match status" value="4"/>
</dbReference>
<dbReference type="FunFam" id="3.50.50.60:FF:000138">
    <property type="entry name" value="Flavin-containing monooxygenase"/>
    <property type="match status" value="2"/>
</dbReference>
<dbReference type="InterPro" id="IPR020946">
    <property type="entry name" value="Flavin_mOase-like"/>
</dbReference>
<dbReference type="PRINTS" id="PR00370">
    <property type="entry name" value="FMOXYGENASE"/>
</dbReference>
<evidence type="ECO:0000256" key="8">
    <source>
        <dbReference type="RuleBase" id="RU361177"/>
    </source>
</evidence>
<dbReference type="EMBL" id="OV696692">
    <property type="protein sequence ID" value="CAH1269284.1"/>
    <property type="molecule type" value="Genomic_DNA"/>
</dbReference>
<accession>A0A8K0EX33</accession>
<evidence type="ECO:0000256" key="6">
    <source>
        <dbReference type="ARBA" id="ARBA00023002"/>
    </source>
</evidence>
<protein>
    <recommendedName>
        <fullName evidence="8">Flavin-containing monooxygenase</fullName>
        <ecNumber evidence="8">1.-.-.-</ecNumber>
    </recommendedName>
</protein>
<dbReference type="PANTHER" id="PTHR23023">
    <property type="entry name" value="DIMETHYLANILINE MONOOXYGENASE"/>
    <property type="match status" value="1"/>
</dbReference>
<keyword evidence="10" id="KW-1185">Reference proteome</keyword>
<keyword evidence="5" id="KW-0521">NADP</keyword>
<reference evidence="9" key="1">
    <citation type="submission" date="2022-01" db="EMBL/GenBank/DDBJ databases">
        <authorList>
            <person name="Braso-Vives M."/>
        </authorList>
    </citation>
    <scope>NUCLEOTIDE SEQUENCE</scope>
</reference>
<dbReference type="InterPro" id="IPR000960">
    <property type="entry name" value="Flavin_mOase"/>
</dbReference>
<evidence type="ECO:0000256" key="7">
    <source>
        <dbReference type="ARBA" id="ARBA00023033"/>
    </source>
</evidence>
<dbReference type="EC" id="1.-.-.-" evidence="8"/>
<evidence type="ECO:0000256" key="2">
    <source>
        <dbReference type="ARBA" id="ARBA00009183"/>
    </source>
</evidence>
<comment type="similarity">
    <text evidence="2 8">Belongs to the FMO family.</text>
</comment>
<evidence type="ECO:0000256" key="1">
    <source>
        <dbReference type="ARBA" id="ARBA00001974"/>
    </source>
</evidence>
<dbReference type="OrthoDB" id="66881at2759"/>
<keyword evidence="3 8" id="KW-0285">Flavoprotein</keyword>
<keyword evidence="4 8" id="KW-0274">FAD</keyword>
<gene>
    <name evidence="9" type="primary">FMO4</name>
    <name evidence="9" type="ORF">BLAG_LOCUS21983</name>
</gene>
<dbReference type="GO" id="GO:0004499">
    <property type="term" value="F:N,N-dimethylaniline monooxygenase activity"/>
    <property type="evidence" value="ECO:0007669"/>
    <property type="project" value="InterPro"/>
</dbReference>
<dbReference type="SUPFAM" id="SSF51905">
    <property type="entry name" value="FAD/NAD(P)-binding domain"/>
    <property type="match status" value="4"/>
</dbReference>
<keyword evidence="7 8" id="KW-0503">Monooxygenase</keyword>
<dbReference type="InterPro" id="IPR036188">
    <property type="entry name" value="FAD/NAD-bd_sf"/>
</dbReference>